<feature type="compositionally biased region" description="Basic and acidic residues" evidence="1">
    <location>
        <begin position="28"/>
        <end position="46"/>
    </location>
</feature>
<sequence length="46" mass="5510">PKRALRVPPEDDMERSIKRKPKKKQVARHRDERGRFAKKPKDSSKQ</sequence>
<name>A0A1I7YYR1_9BILA</name>
<proteinExistence type="predicted"/>
<organism evidence="2 3">
    <name type="scientific">Steinernema glaseri</name>
    <dbReference type="NCBI Taxonomy" id="37863"/>
    <lineage>
        <taxon>Eukaryota</taxon>
        <taxon>Metazoa</taxon>
        <taxon>Ecdysozoa</taxon>
        <taxon>Nematoda</taxon>
        <taxon>Chromadorea</taxon>
        <taxon>Rhabditida</taxon>
        <taxon>Tylenchina</taxon>
        <taxon>Panagrolaimomorpha</taxon>
        <taxon>Strongyloidoidea</taxon>
        <taxon>Steinernematidae</taxon>
        <taxon>Steinernema</taxon>
    </lineage>
</organism>
<feature type="compositionally biased region" description="Basic residues" evidence="1">
    <location>
        <begin position="17"/>
        <end position="27"/>
    </location>
</feature>
<reference evidence="3" key="1">
    <citation type="submission" date="2016-11" db="UniProtKB">
        <authorList>
            <consortium name="WormBaseParasite"/>
        </authorList>
    </citation>
    <scope>IDENTIFICATION</scope>
</reference>
<evidence type="ECO:0000256" key="1">
    <source>
        <dbReference type="SAM" id="MobiDB-lite"/>
    </source>
</evidence>
<evidence type="ECO:0000313" key="3">
    <source>
        <dbReference type="WBParaSite" id="L893_g21186.t1"/>
    </source>
</evidence>
<feature type="region of interest" description="Disordered" evidence="1">
    <location>
        <begin position="1"/>
        <end position="46"/>
    </location>
</feature>
<protein>
    <submittedName>
        <fullName evidence="3">ATP-dependent RNA helicase SrmB</fullName>
    </submittedName>
</protein>
<dbReference type="WBParaSite" id="L893_g21186.t1">
    <property type="protein sequence ID" value="L893_g21186.t1"/>
    <property type="gene ID" value="L893_g21186"/>
</dbReference>
<keyword evidence="2" id="KW-1185">Reference proteome</keyword>
<dbReference type="Proteomes" id="UP000095287">
    <property type="component" value="Unplaced"/>
</dbReference>
<accession>A0A1I7YYR1</accession>
<evidence type="ECO:0000313" key="2">
    <source>
        <dbReference type="Proteomes" id="UP000095287"/>
    </source>
</evidence>
<dbReference type="AlphaFoldDB" id="A0A1I7YYR1"/>